<dbReference type="AlphaFoldDB" id="A0A9Q1KBZ4"/>
<keyword evidence="2" id="KW-1015">Disulfide bond</keyword>
<accession>A0A9Q1KBZ4</accession>
<comment type="caution">
    <text evidence="5">The sequence shown here is derived from an EMBL/GenBank/DDBJ whole genome shotgun (WGS) entry which is preliminary data.</text>
</comment>
<organism evidence="5 6">
    <name type="scientific">Carnegiea gigantea</name>
    <dbReference type="NCBI Taxonomy" id="171969"/>
    <lineage>
        <taxon>Eukaryota</taxon>
        <taxon>Viridiplantae</taxon>
        <taxon>Streptophyta</taxon>
        <taxon>Embryophyta</taxon>
        <taxon>Tracheophyta</taxon>
        <taxon>Spermatophyta</taxon>
        <taxon>Magnoliopsida</taxon>
        <taxon>eudicotyledons</taxon>
        <taxon>Gunneridae</taxon>
        <taxon>Pentapetalae</taxon>
        <taxon>Caryophyllales</taxon>
        <taxon>Cactineae</taxon>
        <taxon>Cactaceae</taxon>
        <taxon>Cactoideae</taxon>
        <taxon>Echinocereeae</taxon>
        <taxon>Carnegiea</taxon>
    </lineage>
</organism>
<dbReference type="InterPro" id="IPR050620">
    <property type="entry name" value="Thioredoxin_H-type-like"/>
</dbReference>
<evidence type="ECO:0000256" key="2">
    <source>
        <dbReference type="ARBA" id="ARBA00023157"/>
    </source>
</evidence>
<sequence length="180" mass="19901">MGANWSSTVGETRAPIATATTVPPFPSTYSRPTYRPNSDIRAPPAAFPETRVPTALASIPTPAPTSTPANTNRIIAFHSTASWKAFFEASKASNRLVVVDFTATWCGPCRSIEPTFNEYAAKYTDVDFVKIDVDELFNVASEYGIQAMPSFLFLKRGKEVDKVVGVRKEELQRKIEKHRV</sequence>
<dbReference type="OrthoDB" id="10263751at2759"/>
<keyword evidence="1" id="KW-0813">Transport</keyword>
<dbReference type="PROSITE" id="PS51352">
    <property type="entry name" value="THIOREDOXIN_2"/>
    <property type="match status" value="1"/>
</dbReference>
<proteinExistence type="predicted"/>
<dbReference type="Pfam" id="PF00085">
    <property type="entry name" value="Thioredoxin"/>
    <property type="match status" value="1"/>
</dbReference>
<keyword evidence="3" id="KW-0676">Redox-active center</keyword>
<dbReference type="InterPro" id="IPR013766">
    <property type="entry name" value="Thioredoxin_domain"/>
</dbReference>
<dbReference type="SUPFAM" id="SSF52833">
    <property type="entry name" value="Thioredoxin-like"/>
    <property type="match status" value="1"/>
</dbReference>
<evidence type="ECO:0000256" key="3">
    <source>
        <dbReference type="ARBA" id="ARBA00023284"/>
    </source>
</evidence>
<dbReference type="PANTHER" id="PTHR10438">
    <property type="entry name" value="THIOREDOXIN"/>
    <property type="match status" value="1"/>
</dbReference>
<dbReference type="InterPro" id="IPR017937">
    <property type="entry name" value="Thioredoxin_CS"/>
</dbReference>
<dbReference type="Gene3D" id="3.40.30.10">
    <property type="entry name" value="Glutaredoxin"/>
    <property type="match status" value="1"/>
</dbReference>
<evidence type="ECO:0000259" key="4">
    <source>
        <dbReference type="PROSITE" id="PS51352"/>
    </source>
</evidence>
<dbReference type="PROSITE" id="PS00194">
    <property type="entry name" value="THIOREDOXIN_1"/>
    <property type="match status" value="1"/>
</dbReference>
<protein>
    <recommendedName>
        <fullName evidence="4">Thioredoxin domain-containing protein</fullName>
    </recommendedName>
</protein>
<dbReference type="CDD" id="cd02947">
    <property type="entry name" value="TRX_family"/>
    <property type="match status" value="1"/>
</dbReference>
<dbReference type="PANTHER" id="PTHR10438:SF463">
    <property type="entry name" value="THIOREDOXIN"/>
    <property type="match status" value="1"/>
</dbReference>
<dbReference type="FunFam" id="3.40.30.10:FF:000245">
    <property type="entry name" value="Thioredoxin"/>
    <property type="match status" value="1"/>
</dbReference>
<dbReference type="PRINTS" id="PR00421">
    <property type="entry name" value="THIOREDOXIN"/>
</dbReference>
<name>A0A9Q1KBZ4_9CARY</name>
<keyword evidence="1" id="KW-0249">Electron transport</keyword>
<feature type="domain" description="Thioredoxin" evidence="4">
    <location>
        <begin position="55"/>
        <end position="180"/>
    </location>
</feature>
<reference evidence="5" key="1">
    <citation type="submission" date="2022-04" db="EMBL/GenBank/DDBJ databases">
        <title>Carnegiea gigantea Genome sequencing and assembly v2.</title>
        <authorList>
            <person name="Copetti D."/>
            <person name="Sanderson M.J."/>
            <person name="Burquez A."/>
            <person name="Wojciechowski M.F."/>
        </authorList>
    </citation>
    <scope>NUCLEOTIDE SEQUENCE</scope>
    <source>
        <strain evidence="5">SGP5-SGP5p</strain>
        <tissue evidence="5">Aerial part</tissue>
    </source>
</reference>
<evidence type="ECO:0000256" key="1">
    <source>
        <dbReference type="ARBA" id="ARBA00022982"/>
    </source>
</evidence>
<evidence type="ECO:0000313" key="5">
    <source>
        <dbReference type="EMBL" id="KAJ8441296.1"/>
    </source>
</evidence>
<evidence type="ECO:0000313" key="6">
    <source>
        <dbReference type="Proteomes" id="UP001153076"/>
    </source>
</evidence>
<dbReference type="EMBL" id="JAKOGI010000169">
    <property type="protein sequence ID" value="KAJ8441296.1"/>
    <property type="molecule type" value="Genomic_DNA"/>
</dbReference>
<dbReference type="InterPro" id="IPR036249">
    <property type="entry name" value="Thioredoxin-like_sf"/>
</dbReference>
<gene>
    <name evidence="5" type="ORF">Cgig2_024808</name>
</gene>
<dbReference type="Proteomes" id="UP001153076">
    <property type="component" value="Unassembled WGS sequence"/>
</dbReference>
<keyword evidence="6" id="KW-1185">Reference proteome</keyword>